<dbReference type="InterPro" id="IPR057207">
    <property type="entry name" value="FBXL15_LRR"/>
</dbReference>
<dbReference type="EMBL" id="KZ989428">
    <property type="protein sequence ID" value="RKP26426.1"/>
    <property type="molecule type" value="Genomic_DNA"/>
</dbReference>
<gene>
    <name evidence="3" type="ORF">SYNPS1DRAFT_27883</name>
</gene>
<feature type="region of interest" description="Disordered" evidence="1">
    <location>
        <begin position="301"/>
        <end position="350"/>
    </location>
</feature>
<dbReference type="OrthoDB" id="421226at2759"/>
<evidence type="ECO:0000256" key="1">
    <source>
        <dbReference type="SAM" id="MobiDB-lite"/>
    </source>
</evidence>
<name>A0A4P9Z227_9FUNG</name>
<feature type="region of interest" description="Disordered" evidence="1">
    <location>
        <begin position="559"/>
        <end position="605"/>
    </location>
</feature>
<proteinExistence type="predicted"/>
<dbReference type="PANTHER" id="PTHR13318:SF190">
    <property type="entry name" value="PARTNER OF PAIRED, ISOFORM B"/>
    <property type="match status" value="1"/>
</dbReference>
<evidence type="ECO:0000313" key="3">
    <source>
        <dbReference type="EMBL" id="RKP26426.1"/>
    </source>
</evidence>
<feature type="compositionally biased region" description="Polar residues" evidence="1">
    <location>
        <begin position="325"/>
        <end position="336"/>
    </location>
</feature>
<feature type="compositionally biased region" description="Polar residues" evidence="1">
    <location>
        <begin position="117"/>
        <end position="131"/>
    </location>
</feature>
<dbReference type="Gene3D" id="1.20.1280.50">
    <property type="match status" value="1"/>
</dbReference>
<dbReference type="SUPFAM" id="SSF81383">
    <property type="entry name" value="F-box domain"/>
    <property type="match status" value="1"/>
</dbReference>
<dbReference type="Pfam" id="PF12937">
    <property type="entry name" value="F-box-like"/>
    <property type="match status" value="1"/>
</dbReference>
<protein>
    <recommendedName>
        <fullName evidence="2">F-box domain-containing protein</fullName>
    </recommendedName>
</protein>
<feature type="compositionally biased region" description="Pro residues" evidence="1">
    <location>
        <begin position="65"/>
        <end position="82"/>
    </location>
</feature>
<dbReference type="Proteomes" id="UP000278143">
    <property type="component" value="Unassembled WGS sequence"/>
</dbReference>
<organism evidence="3 4">
    <name type="scientific">Syncephalis pseudoplumigaleata</name>
    <dbReference type="NCBI Taxonomy" id="1712513"/>
    <lineage>
        <taxon>Eukaryota</taxon>
        <taxon>Fungi</taxon>
        <taxon>Fungi incertae sedis</taxon>
        <taxon>Zoopagomycota</taxon>
        <taxon>Zoopagomycotina</taxon>
        <taxon>Zoopagomycetes</taxon>
        <taxon>Zoopagales</taxon>
        <taxon>Piptocephalidaceae</taxon>
        <taxon>Syncephalis</taxon>
    </lineage>
</organism>
<feature type="compositionally biased region" description="Polar residues" evidence="1">
    <location>
        <begin position="305"/>
        <end position="318"/>
    </location>
</feature>
<dbReference type="InterPro" id="IPR032675">
    <property type="entry name" value="LRR_dom_sf"/>
</dbReference>
<reference evidence="4" key="1">
    <citation type="journal article" date="2018" name="Nat. Microbiol.">
        <title>Leveraging single-cell genomics to expand the fungal tree of life.</title>
        <authorList>
            <person name="Ahrendt S.R."/>
            <person name="Quandt C.A."/>
            <person name="Ciobanu D."/>
            <person name="Clum A."/>
            <person name="Salamov A."/>
            <person name="Andreopoulos B."/>
            <person name="Cheng J.F."/>
            <person name="Woyke T."/>
            <person name="Pelin A."/>
            <person name="Henrissat B."/>
            <person name="Reynolds N.K."/>
            <person name="Benny G.L."/>
            <person name="Smith M.E."/>
            <person name="James T.Y."/>
            <person name="Grigoriev I.V."/>
        </authorList>
    </citation>
    <scope>NUCLEOTIDE SEQUENCE [LARGE SCALE GENOMIC DNA]</scope>
    <source>
        <strain evidence="4">Benny S71-1</strain>
    </source>
</reference>
<dbReference type="Gene3D" id="3.80.10.10">
    <property type="entry name" value="Ribonuclease Inhibitor"/>
    <property type="match status" value="2"/>
</dbReference>
<feature type="compositionally biased region" description="Pro residues" evidence="1">
    <location>
        <begin position="561"/>
        <end position="570"/>
    </location>
</feature>
<dbReference type="AlphaFoldDB" id="A0A4P9Z227"/>
<dbReference type="InterPro" id="IPR001810">
    <property type="entry name" value="F-box_dom"/>
</dbReference>
<feature type="region of interest" description="Disordered" evidence="1">
    <location>
        <begin position="63"/>
        <end position="86"/>
    </location>
</feature>
<dbReference type="InterPro" id="IPR036047">
    <property type="entry name" value="F-box-like_dom_sf"/>
</dbReference>
<feature type="compositionally biased region" description="Low complexity" evidence="1">
    <location>
        <begin position="573"/>
        <end position="596"/>
    </location>
</feature>
<dbReference type="SUPFAM" id="SSF52047">
    <property type="entry name" value="RNI-like"/>
    <property type="match status" value="2"/>
</dbReference>
<dbReference type="GO" id="GO:0019005">
    <property type="term" value="C:SCF ubiquitin ligase complex"/>
    <property type="evidence" value="ECO:0007669"/>
    <property type="project" value="TreeGrafter"/>
</dbReference>
<dbReference type="PROSITE" id="PS50181">
    <property type="entry name" value="FBOX"/>
    <property type="match status" value="1"/>
</dbReference>
<dbReference type="PANTHER" id="PTHR13318">
    <property type="entry name" value="PARTNER OF PAIRED, ISOFORM B-RELATED"/>
    <property type="match status" value="1"/>
</dbReference>
<dbReference type="CDD" id="cd09917">
    <property type="entry name" value="F-box_SF"/>
    <property type="match status" value="1"/>
</dbReference>
<dbReference type="GO" id="GO:0031146">
    <property type="term" value="P:SCF-dependent proteasomal ubiquitin-dependent protein catabolic process"/>
    <property type="evidence" value="ECO:0007669"/>
    <property type="project" value="TreeGrafter"/>
</dbReference>
<evidence type="ECO:0000259" key="2">
    <source>
        <dbReference type="PROSITE" id="PS50181"/>
    </source>
</evidence>
<feature type="domain" description="F-box" evidence="2">
    <location>
        <begin position="11"/>
        <end position="56"/>
    </location>
</feature>
<dbReference type="Pfam" id="PF25372">
    <property type="entry name" value="DUF7885"/>
    <property type="match status" value="1"/>
</dbReference>
<accession>A0A4P9Z227</accession>
<feature type="region of interest" description="Disordered" evidence="1">
    <location>
        <begin position="98"/>
        <end position="155"/>
    </location>
</feature>
<evidence type="ECO:0000313" key="4">
    <source>
        <dbReference type="Proteomes" id="UP000278143"/>
    </source>
</evidence>
<keyword evidence="4" id="KW-1185">Reference proteome</keyword>
<sequence length="750" mass="81349">MEDRLSSAACCRPVDRPPSEIFIAIFRLLPQSDLASAIRVCRRWHLLAAPILWQDPKLFQQCTRPVPPPSTQPASEPAPQPSLAPARAPLSSQMLLDRPSASHSDRHHQQQQQQQQRNSHAGVSNSATSANRAGEISPAPSMPQTHPPPPPIVQVIQSDDGLLETEKESRRIFNLFKKKSASMVPCQDPQRETWHLFVQVICGTDWDKRPSLSQQLISRCSALLLRSFTSFGGHTAIAEQHDTNGNQQQQQQHRPHCGADAVSTAAIHAPHGQGGHPREALAATEKRMACAGATSFIASAEVPSSHGSNRQSADTACSSIDADRSLNSSPTETSLESSRTATLPTPSPPPLPYLGQYSMLIERLNLSKGYLRVTDHAIRQLAEQCPSLRVINISSCLRVTDDALIALAQHCPLEAINATSCQQLTTATTLGLAKYARRLRSLCLAGCPMTVTDQAIGALVEYCGHNLAYLRVGGSFQLTDTGLRAIAKGCGGRLRWLDVGQCPLISDRGVLALAECCPQLEWLDLTKGYPSQHQQYVQQYQQQQLRIVQLQQQWSQCQEPPSLPAIPEPPNGASIPASHHSGPASSPSTTAATTATTPPPQPELTPDVQQAALNIAQMAARFFASRTGPLPVVTDRSICKLVASCPKLRLLNLNGRGELTDATLDAVSVHCMNLRSLTISGCNKVTTDAVKRLGSDRIGWVGMSPCPNVSFTEVCAASKWKVISLQDVPKFHLNLMNGQSWDDVGTERAR</sequence>
<dbReference type="SMART" id="SM00367">
    <property type="entry name" value="LRR_CC"/>
    <property type="match status" value="8"/>
</dbReference>
<dbReference type="InterPro" id="IPR006553">
    <property type="entry name" value="Leu-rich_rpt_Cys-con_subtyp"/>
</dbReference>